<dbReference type="Proteomes" id="UP000321393">
    <property type="component" value="Unassembled WGS sequence"/>
</dbReference>
<dbReference type="EMBL" id="SSTD01019037">
    <property type="protein sequence ID" value="TYJ97121.1"/>
    <property type="molecule type" value="Genomic_DNA"/>
</dbReference>
<dbReference type="EMBL" id="SSTE01007267">
    <property type="protein sequence ID" value="KAA0057140.1"/>
    <property type="molecule type" value="Genomic_DNA"/>
</dbReference>
<proteinExistence type="predicted"/>
<dbReference type="Proteomes" id="UP000321947">
    <property type="component" value="Unassembled WGS sequence"/>
</dbReference>
<evidence type="ECO:0000313" key="3">
    <source>
        <dbReference type="Proteomes" id="UP000321393"/>
    </source>
</evidence>
<accession>A0A5A7UPV4</accession>
<sequence length="188" mass="20967">MEYSELFTTRGGLGCFCLVRGSLTESSHECQITPKKTKHTVNLNYTGKNVNLIGNLVYGRTAKWGLSAIDSASLGAGSEKDTTSFMSLAKGRCLFHIRQAAQEGKSAQALAACRTLSEELTEMQFFLARRRIFQYELLDLPCQIVWLDLSKLTSKNRIPFPFDSQFLLQRDPHSSSITSSLAKAKKTF</sequence>
<name>A0A5A7UPV4_CUCMM</name>
<evidence type="ECO:0000313" key="2">
    <source>
        <dbReference type="EMBL" id="TYJ97121.1"/>
    </source>
</evidence>
<gene>
    <name evidence="2" type="ORF">E5676_scaffold371G00310</name>
    <name evidence="1" type="ORF">E6C27_scaffold153G00370</name>
</gene>
<dbReference type="AlphaFoldDB" id="A0A5A7UPV4"/>
<evidence type="ECO:0000313" key="1">
    <source>
        <dbReference type="EMBL" id="KAA0057140.1"/>
    </source>
</evidence>
<comment type="caution">
    <text evidence="1">The sequence shown here is derived from an EMBL/GenBank/DDBJ whole genome shotgun (WGS) entry which is preliminary data.</text>
</comment>
<reference evidence="3 4" key="1">
    <citation type="submission" date="2019-08" db="EMBL/GenBank/DDBJ databases">
        <title>Draft genome sequences of two oriental melons (Cucumis melo L. var makuwa).</title>
        <authorList>
            <person name="Kwon S.-Y."/>
        </authorList>
    </citation>
    <scope>NUCLEOTIDE SEQUENCE [LARGE SCALE GENOMIC DNA]</scope>
    <source>
        <strain evidence="4">cv. Chang Bougi</strain>
        <strain evidence="3">cv. SW 3</strain>
        <tissue evidence="1">Leaf</tissue>
    </source>
</reference>
<evidence type="ECO:0000313" key="4">
    <source>
        <dbReference type="Proteomes" id="UP000321947"/>
    </source>
</evidence>
<protein>
    <submittedName>
        <fullName evidence="1">Uncharacterized protein</fullName>
    </submittedName>
</protein>
<organism evidence="1 3">
    <name type="scientific">Cucumis melo var. makuwa</name>
    <name type="common">Oriental melon</name>
    <dbReference type="NCBI Taxonomy" id="1194695"/>
    <lineage>
        <taxon>Eukaryota</taxon>
        <taxon>Viridiplantae</taxon>
        <taxon>Streptophyta</taxon>
        <taxon>Embryophyta</taxon>
        <taxon>Tracheophyta</taxon>
        <taxon>Spermatophyta</taxon>
        <taxon>Magnoliopsida</taxon>
        <taxon>eudicotyledons</taxon>
        <taxon>Gunneridae</taxon>
        <taxon>Pentapetalae</taxon>
        <taxon>rosids</taxon>
        <taxon>fabids</taxon>
        <taxon>Cucurbitales</taxon>
        <taxon>Cucurbitaceae</taxon>
        <taxon>Benincaseae</taxon>
        <taxon>Cucumis</taxon>
    </lineage>
</organism>